<organism evidence="1 2">
    <name type="scientific">Candidatus Magnetobacterium bavaricum</name>
    <dbReference type="NCBI Taxonomy" id="29290"/>
    <lineage>
        <taxon>Bacteria</taxon>
        <taxon>Pseudomonadati</taxon>
        <taxon>Nitrospirota</taxon>
        <taxon>Thermodesulfovibrionia</taxon>
        <taxon>Thermodesulfovibrionales</taxon>
        <taxon>Candidatus Magnetobacteriaceae</taxon>
        <taxon>Candidatus Magnetobacterium</taxon>
    </lineage>
</organism>
<evidence type="ECO:0000313" key="1">
    <source>
        <dbReference type="EMBL" id="KJU87637.1"/>
    </source>
</evidence>
<dbReference type="AlphaFoldDB" id="A0A0F3H0L2"/>
<name>A0A0F3H0L2_9BACT</name>
<evidence type="ECO:0000313" key="2">
    <source>
        <dbReference type="Proteomes" id="UP000033423"/>
    </source>
</evidence>
<dbReference type="EMBL" id="LACI01000083">
    <property type="protein sequence ID" value="KJU87637.1"/>
    <property type="molecule type" value="Genomic_DNA"/>
</dbReference>
<proteinExistence type="predicted"/>
<dbReference type="Proteomes" id="UP000033423">
    <property type="component" value="Unassembled WGS sequence"/>
</dbReference>
<sequence length="126" mass="14895">MDKGTILFHRNMQFKNGQYGDKLLIILNTPQENEPYLCCKTTSQQKFEITKDGCYSDKNIFVVEKGYDWFNKTTYVQFHELYEIEQEGLLQAHFRGNIENKSKLRENTVNAIVDCIKKSEDVSRYH</sequence>
<accession>A0A0F3H0L2</accession>
<protein>
    <submittedName>
        <fullName evidence="1">Uncharacterized protein</fullName>
    </submittedName>
</protein>
<gene>
    <name evidence="1" type="ORF">MBAV_000168</name>
</gene>
<reference evidence="1 2" key="1">
    <citation type="submission" date="2015-02" db="EMBL/GenBank/DDBJ databases">
        <title>Single-cell genomics of uncultivated deep-branching MTB reveals a conserved set of magnetosome genes.</title>
        <authorList>
            <person name="Kolinko S."/>
            <person name="Richter M."/>
            <person name="Glockner F.O."/>
            <person name="Brachmann A."/>
            <person name="Schuler D."/>
        </authorList>
    </citation>
    <scope>NUCLEOTIDE SEQUENCE [LARGE SCALE GENOMIC DNA]</scope>
    <source>
        <strain evidence="1">TM-1</strain>
    </source>
</reference>
<comment type="caution">
    <text evidence="1">The sequence shown here is derived from an EMBL/GenBank/DDBJ whole genome shotgun (WGS) entry which is preliminary data.</text>
</comment>
<keyword evidence="2" id="KW-1185">Reference proteome</keyword>
<feature type="non-terminal residue" evidence="1">
    <location>
        <position position="126"/>
    </location>
</feature>